<organism evidence="1 2">
    <name type="scientific">Deminuibacter soli</name>
    <dbReference type="NCBI Taxonomy" id="2291815"/>
    <lineage>
        <taxon>Bacteria</taxon>
        <taxon>Pseudomonadati</taxon>
        <taxon>Bacteroidota</taxon>
        <taxon>Chitinophagia</taxon>
        <taxon>Chitinophagales</taxon>
        <taxon>Chitinophagaceae</taxon>
        <taxon>Deminuibacter</taxon>
    </lineage>
</organism>
<protein>
    <submittedName>
        <fullName evidence="1">Uncharacterized protein</fullName>
    </submittedName>
</protein>
<comment type="caution">
    <text evidence="1">The sequence shown here is derived from an EMBL/GenBank/DDBJ whole genome shotgun (WGS) entry which is preliminary data.</text>
</comment>
<evidence type="ECO:0000313" key="1">
    <source>
        <dbReference type="EMBL" id="RFM30295.1"/>
    </source>
</evidence>
<dbReference type="EMBL" id="QTJU01000001">
    <property type="protein sequence ID" value="RFM30295.1"/>
    <property type="molecule type" value="Genomic_DNA"/>
</dbReference>
<evidence type="ECO:0000313" key="2">
    <source>
        <dbReference type="Proteomes" id="UP000261284"/>
    </source>
</evidence>
<proteinExistence type="predicted"/>
<sequence length="178" mass="20669">MLVDELKKFITDNTGLKCLDTDVYQNPDIIVVDDKNNLIARVEAKYLEGKAFMKVAQMIKDPLNPKETLVIDKPKLKSYFECKVRDKEKCKREIPIFVVWKYDRPCADVGGICIYQEVNELRRIYDAKGALRSFRRQIGQGDFVNGKLMGVIDKFHYSITECEPIEKLPEDILNVYKL</sequence>
<dbReference type="Proteomes" id="UP000261284">
    <property type="component" value="Unassembled WGS sequence"/>
</dbReference>
<gene>
    <name evidence="1" type="ORF">DXN05_04850</name>
</gene>
<dbReference type="AlphaFoldDB" id="A0A3E1NQT9"/>
<accession>A0A3E1NQT9</accession>
<name>A0A3E1NQT9_9BACT</name>
<keyword evidence="2" id="KW-1185">Reference proteome</keyword>
<reference evidence="1 2" key="1">
    <citation type="submission" date="2018-08" db="EMBL/GenBank/DDBJ databases">
        <title>Chitinophagaceae sp. K23C18032701, a novel bacterium isolated from forest soil.</title>
        <authorList>
            <person name="Wang C."/>
        </authorList>
    </citation>
    <scope>NUCLEOTIDE SEQUENCE [LARGE SCALE GENOMIC DNA]</scope>
    <source>
        <strain evidence="1 2">K23C18032701</strain>
    </source>
</reference>